<evidence type="ECO:0000313" key="3">
    <source>
        <dbReference type="Proteomes" id="UP000008632"/>
    </source>
</evidence>
<gene>
    <name evidence="2" type="ordered locus">Psesu_1127</name>
</gene>
<sequence length="141" mass="15016">MTNNTDPVRALLREYRPTMNADVLHAWAKDMVAALAQQPAAAAAANAERAFFAQDFYEEAREGKKPWPAAPSGEAVGTDGRRARLLERRNVLNNSFGNGAYQDGRVQQQIDAIDAELAALAAPQQPAAAQSAAAPSGCPEP</sequence>
<feature type="region of interest" description="Disordered" evidence="1">
    <location>
        <begin position="62"/>
        <end position="81"/>
    </location>
</feature>
<dbReference type="EMBL" id="CP002446">
    <property type="protein sequence ID" value="ADV26977.1"/>
    <property type="molecule type" value="Genomic_DNA"/>
</dbReference>
<accession>E6WS28</accession>
<dbReference type="RefSeq" id="WP_013534806.1">
    <property type="nucleotide sequence ID" value="NC_014924.1"/>
</dbReference>
<proteinExistence type="predicted"/>
<dbReference type="KEGG" id="psu:Psesu_1127"/>
<name>E6WS28_PSEUU</name>
<evidence type="ECO:0000256" key="1">
    <source>
        <dbReference type="SAM" id="MobiDB-lite"/>
    </source>
</evidence>
<keyword evidence="2" id="KW-0418">Kinase</keyword>
<dbReference type="HOGENOM" id="CLU_1823737_0_0_6"/>
<dbReference type="GO" id="GO:0016301">
    <property type="term" value="F:kinase activity"/>
    <property type="evidence" value="ECO:0007669"/>
    <property type="project" value="UniProtKB-KW"/>
</dbReference>
<keyword evidence="3" id="KW-1185">Reference proteome</keyword>
<protein>
    <submittedName>
        <fullName evidence="2">CheA signal transduction histidine kinase (STHK)</fullName>
    </submittedName>
</protein>
<organism evidence="2 3">
    <name type="scientific">Pseudoxanthomonas suwonensis (strain 11-1)</name>
    <dbReference type="NCBI Taxonomy" id="743721"/>
    <lineage>
        <taxon>Bacteria</taxon>
        <taxon>Pseudomonadati</taxon>
        <taxon>Pseudomonadota</taxon>
        <taxon>Gammaproteobacteria</taxon>
        <taxon>Lysobacterales</taxon>
        <taxon>Lysobacteraceae</taxon>
        <taxon>Pseudoxanthomonas</taxon>
    </lineage>
</organism>
<evidence type="ECO:0000313" key="2">
    <source>
        <dbReference type="EMBL" id="ADV26977.1"/>
    </source>
</evidence>
<dbReference type="AlphaFoldDB" id="E6WS28"/>
<keyword evidence="2" id="KW-0808">Transferase</keyword>
<dbReference type="Proteomes" id="UP000008632">
    <property type="component" value="Chromosome"/>
</dbReference>
<dbReference type="STRING" id="743721.Psesu_1127"/>
<reference evidence="2 3" key="1">
    <citation type="submission" date="2011-01" db="EMBL/GenBank/DDBJ databases">
        <title>Complete sequence of Pseudoxanthomonas suwonensis 11-1.</title>
        <authorList>
            <consortium name="US DOE Joint Genome Institute"/>
            <person name="Lucas S."/>
            <person name="Copeland A."/>
            <person name="Lapidus A."/>
            <person name="Cheng J.-F."/>
            <person name="Goodwin L."/>
            <person name="Pitluck S."/>
            <person name="Teshima H."/>
            <person name="Detter J.C."/>
            <person name="Han C."/>
            <person name="Tapia R."/>
            <person name="Land M."/>
            <person name="Hauser L."/>
            <person name="Kyrpides N."/>
            <person name="Ivanova N."/>
            <person name="Ovchinnikova G."/>
            <person name="Siebers A.K."/>
            <person name="Allgaier M."/>
            <person name="Thelen M.P."/>
            <person name="Hugenholtz P."/>
            <person name="Gladden J."/>
            <person name="Woyke T."/>
        </authorList>
    </citation>
    <scope>NUCLEOTIDE SEQUENCE [LARGE SCALE GENOMIC DNA]</scope>
    <source>
        <strain evidence="3">11-1</strain>
    </source>
</reference>